<sequence length="203" mass="22439">MEVPNQITELNGIAGYMTADGDLWVTRRYERLHLINILAIQQRMSDLERDIDDAVKYERSLGRGETCSLPETSPETLLARLQETVKAYDDAILSLASIKRAESPVPHIVRSLKVFGENENRSSLVTALRPSPTHRNATSHLLSIATGPRSWFYSKGVRLAVIVVLIVLVSLMNALFANTVRATNFGAIAAYSAIVVVFISQSN</sequence>
<proteinExistence type="predicted"/>
<evidence type="ECO:0000313" key="3">
    <source>
        <dbReference type="EMBL" id="KAF2795878.1"/>
    </source>
</evidence>
<dbReference type="InterPro" id="IPR046529">
    <property type="entry name" value="DUF6594"/>
</dbReference>
<keyword evidence="4" id="KW-1185">Reference proteome</keyword>
<dbReference type="Proteomes" id="UP000799757">
    <property type="component" value="Unassembled WGS sequence"/>
</dbReference>
<evidence type="ECO:0000313" key="4">
    <source>
        <dbReference type="Proteomes" id="UP000799757"/>
    </source>
</evidence>
<keyword evidence="1" id="KW-0812">Transmembrane</keyword>
<evidence type="ECO:0000259" key="2">
    <source>
        <dbReference type="Pfam" id="PF20237"/>
    </source>
</evidence>
<evidence type="ECO:0000256" key="1">
    <source>
        <dbReference type="SAM" id="Phobius"/>
    </source>
</evidence>
<organism evidence="3 4">
    <name type="scientific">Melanomma pulvis-pyrius CBS 109.77</name>
    <dbReference type="NCBI Taxonomy" id="1314802"/>
    <lineage>
        <taxon>Eukaryota</taxon>
        <taxon>Fungi</taxon>
        <taxon>Dikarya</taxon>
        <taxon>Ascomycota</taxon>
        <taxon>Pezizomycotina</taxon>
        <taxon>Dothideomycetes</taxon>
        <taxon>Pleosporomycetidae</taxon>
        <taxon>Pleosporales</taxon>
        <taxon>Melanommataceae</taxon>
        <taxon>Melanomma</taxon>
    </lineage>
</organism>
<dbReference type="EMBL" id="MU001845">
    <property type="protein sequence ID" value="KAF2795878.1"/>
    <property type="molecule type" value="Genomic_DNA"/>
</dbReference>
<dbReference type="OrthoDB" id="3561189at2759"/>
<feature type="domain" description="DUF6594" evidence="2">
    <location>
        <begin position="13"/>
        <end position="131"/>
    </location>
</feature>
<accession>A0A6A6XHZ6</accession>
<keyword evidence="1" id="KW-0472">Membrane</keyword>
<feature type="transmembrane region" description="Helical" evidence="1">
    <location>
        <begin position="157"/>
        <end position="176"/>
    </location>
</feature>
<gene>
    <name evidence="3" type="ORF">K505DRAFT_373597</name>
</gene>
<dbReference type="Pfam" id="PF20237">
    <property type="entry name" value="DUF6594"/>
    <property type="match status" value="1"/>
</dbReference>
<feature type="transmembrane region" description="Helical" evidence="1">
    <location>
        <begin position="182"/>
        <end position="200"/>
    </location>
</feature>
<keyword evidence="1" id="KW-1133">Transmembrane helix</keyword>
<reference evidence="3" key="1">
    <citation type="journal article" date="2020" name="Stud. Mycol.">
        <title>101 Dothideomycetes genomes: a test case for predicting lifestyles and emergence of pathogens.</title>
        <authorList>
            <person name="Haridas S."/>
            <person name="Albert R."/>
            <person name="Binder M."/>
            <person name="Bloem J."/>
            <person name="Labutti K."/>
            <person name="Salamov A."/>
            <person name="Andreopoulos B."/>
            <person name="Baker S."/>
            <person name="Barry K."/>
            <person name="Bills G."/>
            <person name="Bluhm B."/>
            <person name="Cannon C."/>
            <person name="Castanera R."/>
            <person name="Culley D."/>
            <person name="Daum C."/>
            <person name="Ezra D."/>
            <person name="Gonzalez J."/>
            <person name="Henrissat B."/>
            <person name="Kuo A."/>
            <person name="Liang C."/>
            <person name="Lipzen A."/>
            <person name="Lutzoni F."/>
            <person name="Magnuson J."/>
            <person name="Mondo S."/>
            <person name="Nolan M."/>
            <person name="Ohm R."/>
            <person name="Pangilinan J."/>
            <person name="Park H.-J."/>
            <person name="Ramirez L."/>
            <person name="Alfaro M."/>
            <person name="Sun H."/>
            <person name="Tritt A."/>
            <person name="Yoshinaga Y."/>
            <person name="Zwiers L.-H."/>
            <person name="Turgeon B."/>
            <person name="Goodwin S."/>
            <person name="Spatafora J."/>
            <person name="Crous P."/>
            <person name="Grigoriev I."/>
        </authorList>
    </citation>
    <scope>NUCLEOTIDE SEQUENCE</scope>
    <source>
        <strain evidence="3">CBS 109.77</strain>
    </source>
</reference>
<protein>
    <recommendedName>
        <fullName evidence="2">DUF6594 domain-containing protein</fullName>
    </recommendedName>
</protein>
<name>A0A6A6XHZ6_9PLEO</name>
<dbReference type="AlphaFoldDB" id="A0A6A6XHZ6"/>